<reference evidence="1 2" key="1">
    <citation type="submission" date="2017-11" db="EMBL/GenBank/DDBJ databases">
        <title>Complete Genome Sequence of Vibrio vulnificus Bacteriophage VVP001.</title>
        <authorList>
            <person name="Kim H.-J."/>
            <person name="Kim Y.-T."/>
            <person name="Lee J.-H."/>
        </authorList>
    </citation>
    <scope>NUCLEOTIDE SEQUENCE [LARGE SCALE GENOMIC DNA]</scope>
</reference>
<accession>A0A3Q8CWJ8</accession>
<dbReference type="EMBL" id="MG602476">
    <property type="protein sequence ID" value="AUM58758.1"/>
    <property type="molecule type" value="Genomic_DNA"/>
</dbReference>
<name>A0A3Q8CWJ8_9CAUD</name>
<organism evidence="1 2">
    <name type="scientific">Vibrio phage VVP001</name>
    <dbReference type="NCBI Taxonomy" id="2059877"/>
    <lineage>
        <taxon>Viruses</taxon>
        <taxon>Duplodnaviria</taxon>
        <taxon>Heunggongvirae</taxon>
        <taxon>Uroviricota</taxon>
        <taxon>Caudoviricetes</taxon>
        <taxon>Mardecavirus</taxon>
        <taxon>Mardecavirus SSP002</taxon>
    </lineage>
</organism>
<sequence>MAVVHLFGVGISHTLVPSPPTPTPTPVVVIGGPGFLTAQPGTKPSWVTSKNVGAVGLIGQGPWSLLKNSMFMQPKAIDLGLVLGPSTHSVRIWSLYENAVTSPTITVTGGTGISLAGTTSNVTLHPYGGFADYTVNVSLAVSGIIDAKYQWNFNGIPASLQTLSITGQRIVVFGIPPQRRVTEKLSWRTDVIRALDGSEQRIRVRENPLVNVRFKSVTGYYETQGAEAMLYTLGHDALAIPVWHESVRTSVTVPAGTTELSIDTTGSTFKVGDLLILWKGFYEYETGEVSAVTNSKITLKKPTRHTWDKPIVAPLSYGLIDSVNFGKYKINVADNSVEYTRNANFEIPEVGTYPLYDGIPVYGELLYQAGKSSPNTYKPSVQTVDFGIKARSQKKLFEFPEVTREILVKMNSPQEVLKIKKFLSYLGGKQKPFWYVSHWVDFLPTGVTTVNTELRVRDIGLVEYYASAPTRKWLAIKPRDGDWVYRQISSVAKGATIQGVPANEVITVDTALPFAFSNETVEKVCLMVPVRLTHDDVVFDWDNMQHITTNWKVLEVTK</sequence>
<protein>
    <submittedName>
        <fullName evidence="1">Tail assembly structure protein</fullName>
    </submittedName>
</protein>
<evidence type="ECO:0000313" key="2">
    <source>
        <dbReference type="Proteomes" id="UP000278459"/>
    </source>
</evidence>
<evidence type="ECO:0000313" key="1">
    <source>
        <dbReference type="EMBL" id="AUM58758.1"/>
    </source>
</evidence>
<dbReference type="Proteomes" id="UP000278459">
    <property type="component" value="Segment"/>
</dbReference>
<proteinExistence type="predicted"/>
<gene>
    <name evidence="1" type="ORF">VVP001_058</name>
</gene>